<evidence type="ECO:0000256" key="1">
    <source>
        <dbReference type="ARBA" id="ARBA00005296"/>
    </source>
</evidence>
<protein>
    <recommendedName>
        <fullName evidence="2">Transcription factor BTF3</fullName>
    </recommendedName>
</protein>
<dbReference type="InterPro" id="IPR038187">
    <property type="entry name" value="NAC_A/B_dom_sf"/>
</dbReference>
<name>A0A553NZ91_TIGCA</name>
<dbReference type="InterPro" id="IPR002715">
    <property type="entry name" value="Nas_poly-pep-assoc_cplx_dom"/>
</dbReference>
<feature type="compositionally biased region" description="Basic and acidic residues" evidence="3">
    <location>
        <begin position="144"/>
        <end position="165"/>
    </location>
</feature>
<dbReference type="AlphaFoldDB" id="A0A553NZ91"/>
<dbReference type="OrthoDB" id="8033832at2759"/>
<sequence>MNQEKLKQLQAQVRIGGKGTARRKKKVVHRTATTDDKKLQSSLKKLAVNSIPGIEEVNMIKDDGSVIHFNNPKVQASLAANTFAVTGHAENKQITELLPGILNQLGAESLTHLKKLASSATGAGEGQDANDDDDLPELVENFDEASKNESKVQDKDDENKENKEG</sequence>
<evidence type="ECO:0000313" key="5">
    <source>
        <dbReference type="EMBL" id="TRY70764.1"/>
    </source>
</evidence>
<gene>
    <name evidence="5" type="ORF">TCAL_02783</name>
</gene>
<reference evidence="5 6" key="1">
    <citation type="journal article" date="2018" name="Nat. Ecol. Evol.">
        <title>Genomic signatures of mitonuclear coevolution across populations of Tigriopus californicus.</title>
        <authorList>
            <person name="Barreto F.S."/>
            <person name="Watson E.T."/>
            <person name="Lima T.G."/>
            <person name="Willett C.S."/>
            <person name="Edmands S."/>
            <person name="Li W."/>
            <person name="Burton R.S."/>
        </authorList>
    </citation>
    <scope>NUCLEOTIDE SEQUENCE [LARGE SCALE GENOMIC DNA]</scope>
    <source>
        <strain evidence="5 6">San Diego</strain>
    </source>
</reference>
<proteinExistence type="inferred from homology"/>
<feature type="domain" description="NAC-A/B" evidence="4">
    <location>
        <begin position="33"/>
        <end position="98"/>
    </location>
</feature>
<dbReference type="Proteomes" id="UP000318571">
    <property type="component" value="Chromosome 9"/>
</dbReference>
<dbReference type="OMA" id="HAENKHL"/>
<comment type="similarity">
    <text evidence="1 2">Belongs to the NAC-beta family.</text>
</comment>
<organism evidence="5 6">
    <name type="scientific">Tigriopus californicus</name>
    <name type="common">Marine copepod</name>
    <dbReference type="NCBI Taxonomy" id="6832"/>
    <lineage>
        <taxon>Eukaryota</taxon>
        <taxon>Metazoa</taxon>
        <taxon>Ecdysozoa</taxon>
        <taxon>Arthropoda</taxon>
        <taxon>Crustacea</taxon>
        <taxon>Multicrustacea</taxon>
        <taxon>Hexanauplia</taxon>
        <taxon>Copepoda</taxon>
        <taxon>Harpacticoida</taxon>
        <taxon>Harpacticidae</taxon>
        <taxon>Tigriopus</taxon>
    </lineage>
</organism>
<dbReference type="EMBL" id="VCGU01000009">
    <property type="protein sequence ID" value="TRY70764.1"/>
    <property type="molecule type" value="Genomic_DNA"/>
</dbReference>
<feature type="compositionally biased region" description="Acidic residues" evidence="3">
    <location>
        <begin position="128"/>
        <end position="143"/>
    </location>
</feature>
<evidence type="ECO:0000256" key="2">
    <source>
        <dbReference type="RuleBase" id="RU361272"/>
    </source>
</evidence>
<dbReference type="PROSITE" id="PS51151">
    <property type="entry name" value="NAC_AB"/>
    <property type="match status" value="1"/>
</dbReference>
<feature type="region of interest" description="Disordered" evidence="3">
    <location>
        <begin position="15"/>
        <end position="36"/>
    </location>
</feature>
<feature type="compositionally biased region" description="Basic residues" evidence="3">
    <location>
        <begin position="20"/>
        <end position="29"/>
    </location>
</feature>
<dbReference type="PANTHER" id="PTHR10351">
    <property type="entry name" value="TRANSCRIPTION FACTOR BTF3 FAMILY MEMBER"/>
    <property type="match status" value="1"/>
</dbReference>
<evidence type="ECO:0000256" key="3">
    <source>
        <dbReference type="SAM" id="MobiDB-lite"/>
    </source>
</evidence>
<accession>A0A553NZ91</accession>
<dbReference type="FunFam" id="2.20.70.30:FF:000001">
    <property type="entry name" value="Transcription factor BTF3 homolog"/>
    <property type="match status" value="1"/>
</dbReference>
<feature type="region of interest" description="Disordered" evidence="3">
    <location>
        <begin position="117"/>
        <end position="165"/>
    </location>
</feature>
<evidence type="ECO:0000313" key="6">
    <source>
        <dbReference type="Proteomes" id="UP000318571"/>
    </source>
</evidence>
<dbReference type="InterPro" id="IPR039370">
    <property type="entry name" value="BTF3"/>
</dbReference>
<keyword evidence="6" id="KW-1185">Reference proteome</keyword>
<dbReference type="STRING" id="6832.A0A553NZ91"/>
<dbReference type="Gene3D" id="2.20.70.30">
    <property type="entry name" value="Nascent polypeptide-associated complex domain"/>
    <property type="match status" value="1"/>
</dbReference>
<dbReference type="SMART" id="SM01407">
    <property type="entry name" value="NAC"/>
    <property type="match status" value="1"/>
</dbReference>
<dbReference type="Pfam" id="PF01849">
    <property type="entry name" value="NAC"/>
    <property type="match status" value="1"/>
</dbReference>
<evidence type="ECO:0000259" key="4">
    <source>
        <dbReference type="PROSITE" id="PS51151"/>
    </source>
</evidence>
<dbReference type="CDD" id="cd22055">
    <property type="entry name" value="NAC_BTF3"/>
    <property type="match status" value="1"/>
</dbReference>
<comment type="caution">
    <text evidence="5">The sequence shown here is derived from an EMBL/GenBank/DDBJ whole genome shotgun (WGS) entry which is preliminary data.</text>
</comment>